<organism evidence="2 3">
    <name type="scientific">Caballeronia terrestris</name>
    <dbReference type="NCBI Taxonomy" id="1226301"/>
    <lineage>
        <taxon>Bacteria</taxon>
        <taxon>Pseudomonadati</taxon>
        <taxon>Pseudomonadota</taxon>
        <taxon>Betaproteobacteria</taxon>
        <taxon>Burkholderiales</taxon>
        <taxon>Burkholderiaceae</taxon>
        <taxon>Caballeronia</taxon>
    </lineage>
</organism>
<evidence type="ECO:0008006" key="4">
    <source>
        <dbReference type="Google" id="ProtNLM"/>
    </source>
</evidence>
<comment type="caution">
    <text evidence="2">The sequence shown here is derived from an EMBL/GenBank/DDBJ whole genome shotgun (WGS) entry which is preliminary data.</text>
</comment>
<dbReference type="AlphaFoldDB" id="A0A158K367"/>
<reference evidence="2" key="1">
    <citation type="submission" date="2016-01" db="EMBL/GenBank/DDBJ databases">
        <authorList>
            <person name="Peeters C."/>
        </authorList>
    </citation>
    <scope>NUCLEOTIDE SEQUENCE [LARGE SCALE GENOMIC DNA]</scope>
    <source>
        <strain evidence="2">LMG 22937</strain>
    </source>
</reference>
<accession>A0A158K367</accession>
<keyword evidence="1" id="KW-1133">Transmembrane helix</keyword>
<keyword evidence="1" id="KW-0472">Membrane</keyword>
<sequence length="106" mass="10898">MLLLVGLEHDADGAACLDDAASRRILVGRLSDHYLKKRGVGTGRRRNAVALPMLAGSAILAVPFPSNLTVLLVVFSVTLTGIASTTSLNLVVGGNVFGMIAPIATG</sequence>
<proteinExistence type="predicted"/>
<feature type="transmembrane region" description="Helical" evidence="1">
    <location>
        <begin position="47"/>
        <end position="64"/>
    </location>
</feature>
<dbReference type="RefSeq" id="WP_087658558.1">
    <property type="nucleotide sequence ID" value="NZ_FCOL02000033.1"/>
</dbReference>
<dbReference type="OrthoDB" id="8596007at2"/>
<name>A0A158K367_9BURK</name>
<dbReference type="Proteomes" id="UP000054925">
    <property type="component" value="Unassembled WGS sequence"/>
</dbReference>
<keyword evidence="3" id="KW-1185">Reference proteome</keyword>
<gene>
    <name evidence="2" type="ORF">AWB67_04673</name>
</gene>
<evidence type="ECO:0000313" key="2">
    <source>
        <dbReference type="EMBL" id="SAL74921.1"/>
    </source>
</evidence>
<protein>
    <recommendedName>
        <fullName evidence="4">Major facilitator transporter</fullName>
    </recommendedName>
</protein>
<keyword evidence="1" id="KW-0812">Transmembrane</keyword>
<dbReference type="EMBL" id="FCOL02000033">
    <property type="protein sequence ID" value="SAL74921.1"/>
    <property type="molecule type" value="Genomic_DNA"/>
</dbReference>
<evidence type="ECO:0000256" key="1">
    <source>
        <dbReference type="SAM" id="Phobius"/>
    </source>
</evidence>
<evidence type="ECO:0000313" key="3">
    <source>
        <dbReference type="Proteomes" id="UP000054925"/>
    </source>
</evidence>